<name>A0A6V7P586_ANACO</name>
<dbReference type="EMBL" id="LR862145">
    <property type="protein sequence ID" value="CAD1826005.1"/>
    <property type="molecule type" value="Genomic_DNA"/>
</dbReference>
<evidence type="ECO:0008006" key="6">
    <source>
        <dbReference type="Google" id="ProtNLM"/>
    </source>
</evidence>
<dbReference type="Pfam" id="PF22486">
    <property type="entry name" value="MATH_2"/>
    <property type="match status" value="1"/>
</dbReference>
<dbReference type="Pfam" id="PF00651">
    <property type="entry name" value="BTB"/>
    <property type="match status" value="1"/>
</dbReference>
<dbReference type="CDD" id="cd18280">
    <property type="entry name" value="BTB_POZ_BPM_plant"/>
    <property type="match status" value="1"/>
</dbReference>
<evidence type="ECO:0000259" key="3">
    <source>
        <dbReference type="PROSITE" id="PS50097"/>
    </source>
</evidence>
<protein>
    <recommendedName>
        <fullName evidence="6">BTB/POZ and MATH domain-containing protein 2-like</fullName>
    </recommendedName>
</protein>
<feature type="domain" description="BTB" evidence="3">
    <location>
        <begin position="192"/>
        <end position="255"/>
    </location>
</feature>
<dbReference type="Pfam" id="PF24570">
    <property type="entry name" value="BACK_BPM_SPOP"/>
    <property type="match status" value="1"/>
</dbReference>
<dbReference type="GO" id="GO:0016567">
    <property type="term" value="P:protein ubiquitination"/>
    <property type="evidence" value="ECO:0007669"/>
    <property type="project" value="InterPro"/>
</dbReference>
<dbReference type="SMART" id="SM00225">
    <property type="entry name" value="BTB"/>
    <property type="match status" value="1"/>
</dbReference>
<dbReference type="Gene3D" id="3.30.710.10">
    <property type="entry name" value="Potassium Channel Kv1.1, Chain A"/>
    <property type="match status" value="1"/>
</dbReference>
<dbReference type="InterPro" id="IPR011333">
    <property type="entry name" value="SKP1/BTB/POZ_sf"/>
</dbReference>
<dbReference type="PANTHER" id="PTHR26379:SF187">
    <property type="entry name" value="OS07G0655300 PROTEIN"/>
    <property type="match status" value="1"/>
</dbReference>
<dbReference type="PROSITE" id="PS50144">
    <property type="entry name" value="MATH"/>
    <property type="match status" value="1"/>
</dbReference>
<dbReference type="SUPFAM" id="SSF49599">
    <property type="entry name" value="TRAF domain-like"/>
    <property type="match status" value="1"/>
</dbReference>
<dbReference type="Gene3D" id="2.60.210.10">
    <property type="entry name" value="Apoptosis, Tumor Necrosis Factor Receptor Associated Protein 2, Chain A"/>
    <property type="match status" value="1"/>
</dbReference>
<proteinExistence type="inferred from homology"/>
<gene>
    <name evidence="5" type="ORF">CB5_LOCUS9216</name>
</gene>
<dbReference type="Gene3D" id="1.25.40.420">
    <property type="match status" value="1"/>
</dbReference>
<dbReference type="CDD" id="cd00121">
    <property type="entry name" value="MATH"/>
    <property type="match status" value="1"/>
</dbReference>
<dbReference type="InterPro" id="IPR056423">
    <property type="entry name" value="BACK_BPM_SPOP"/>
</dbReference>
<evidence type="ECO:0000313" key="5">
    <source>
        <dbReference type="EMBL" id="CAD1826005.1"/>
    </source>
</evidence>
<comment type="similarity">
    <text evidence="2">Belongs to the Tdpoz family.</text>
</comment>
<dbReference type="PANTHER" id="PTHR26379">
    <property type="entry name" value="BTB/POZ AND MATH DOMAIN-CONTAINING PROTEIN 1"/>
    <property type="match status" value="1"/>
</dbReference>
<dbReference type="AlphaFoldDB" id="A0A6V7P586"/>
<accession>A0A6V7P586</accession>
<dbReference type="PROSITE" id="PS50097">
    <property type="entry name" value="BTB"/>
    <property type="match status" value="1"/>
</dbReference>
<evidence type="ECO:0000259" key="4">
    <source>
        <dbReference type="PROSITE" id="PS50144"/>
    </source>
</evidence>
<evidence type="ECO:0000256" key="1">
    <source>
        <dbReference type="ARBA" id="ARBA00004906"/>
    </source>
</evidence>
<feature type="domain" description="MATH" evidence="4">
    <location>
        <begin position="22"/>
        <end position="155"/>
    </location>
</feature>
<evidence type="ECO:0000256" key="2">
    <source>
        <dbReference type="ARBA" id="ARBA00010846"/>
    </source>
</evidence>
<reference evidence="5" key="1">
    <citation type="submission" date="2020-07" db="EMBL/GenBank/DDBJ databases">
        <authorList>
            <person name="Lin J."/>
        </authorList>
    </citation>
    <scope>NUCLEOTIDE SEQUENCE</scope>
</reference>
<comment type="pathway">
    <text evidence="1">Protein modification; protein ubiquitination.</text>
</comment>
<dbReference type="InterPro" id="IPR000210">
    <property type="entry name" value="BTB/POZ_dom"/>
</dbReference>
<dbReference type="InterPro" id="IPR008974">
    <property type="entry name" value="TRAF-like"/>
</dbReference>
<dbReference type="SUPFAM" id="SSF54695">
    <property type="entry name" value="POZ domain"/>
    <property type="match status" value="1"/>
</dbReference>
<sequence>MSTSAAARSSESLSKWTMEKAIGSHVFHVADYSLARTIGVGKSISSAVFDVGGLDWSIKCYPAGGTPQNSNYLALFLALESDARNVKAAFRLALLDQRMKPSSKTPAHDGPYTFKNRDYALGYHRFVERAYLEASQFRSTDCLLSNDALLVHCTVTVLKNPRLQSPAIRPVAAPPSDLHQHLVRLLESGEGSDVAFEVGGATFAAHRWLLAARSPVFRAELFGPMKENRMRRIKIDDMEAVVFKGLLHFIYSDSLPPLMEELAKESAVLMAQHLLAAADRYGLERLRLICESKLSQQVDAGTVATTLALAEQHHCRKLKAICLNFIDSPEVFIAVMRTDGFEHLKTSCPALLENLLKKLG</sequence>
<dbReference type="InterPro" id="IPR045005">
    <property type="entry name" value="BPM1-6"/>
</dbReference>
<organism evidence="5">
    <name type="scientific">Ananas comosus var. bracteatus</name>
    <name type="common">red pineapple</name>
    <dbReference type="NCBI Taxonomy" id="296719"/>
    <lineage>
        <taxon>Eukaryota</taxon>
        <taxon>Viridiplantae</taxon>
        <taxon>Streptophyta</taxon>
        <taxon>Embryophyta</taxon>
        <taxon>Tracheophyta</taxon>
        <taxon>Spermatophyta</taxon>
        <taxon>Magnoliopsida</taxon>
        <taxon>Liliopsida</taxon>
        <taxon>Poales</taxon>
        <taxon>Bromeliaceae</taxon>
        <taxon>Bromelioideae</taxon>
        <taxon>Ananas</taxon>
    </lineage>
</organism>
<dbReference type="InterPro" id="IPR002083">
    <property type="entry name" value="MATH/TRAF_dom"/>
</dbReference>